<reference evidence="10 11" key="1">
    <citation type="submission" date="2016-11" db="EMBL/GenBank/DDBJ databases">
        <authorList>
            <person name="Jaros S."/>
            <person name="Januszkiewicz K."/>
            <person name="Wedrychowicz H."/>
        </authorList>
    </citation>
    <scope>NUCLEOTIDE SEQUENCE [LARGE SCALE GENOMIC DNA]</scope>
    <source>
        <strain evidence="10 11">DSM 24574</strain>
    </source>
</reference>
<evidence type="ECO:0000256" key="4">
    <source>
        <dbReference type="ARBA" id="ARBA00022679"/>
    </source>
</evidence>
<dbReference type="GO" id="GO:0005886">
    <property type="term" value="C:plasma membrane"/>
    <property type="evidence" value="ECO:0007669"/>
    <property type="project" value="TreeGrafter"/>
</dbReference>
<keyword evidence="6 10" id="KW-0418">Kinase</keyword>
<accession>A0A1M5US24</accession>
<dbReference type="GO" id="GO:0000155">
    <property type="term" value="F:phosphorelay sensor kinase activity"/>
    <property type="evidence" value="ECO:0007669"/>
    <property type="project" value="InterPro"/>
</dbReference>
<keyword evidence="5 8" id="KW-0812">Transmembrane</keyword>
<dbReference type="SMART" id="SM00388">
    <property type="entry name" value="HisKA"/>
    <property type="match status" value="1"/>
</dbReference>
<keyword evidence="11" id="KW-1185">Reference proteome</keyword>
<dbReference type="InterPro" id="IPR003594">
    <property type="entry name" value="HATPase_dom"/>
</dbReference>
<dbReference type="EMBL" id="FQWQ01000003">
    <property type="protein sequence ID" value="SHH65735.1"/>
    <property type="molecule type" value="Genomic_DNA"/>
</dbReference>
<dbReference type="SMART" id="SM00387">
    <property type="entry name" value="HATPase_c"/>
    <property type="match status" value="1"/>
</dbReference>
<keyword evidence="8" id="KW-0472">Membrane</keyword>
<dbReference type="InterPro" id="IPR003661">
    <property type="entry name" value="HisK_dim/P_dom"/>
</dbReference>
<evidence type="ECO:0000256" key="5">
    <source>
        <dbReference type="ARBA" id="ARBA00022692"/>
    </source>
</evidence>
<feature type="transmembrane region" description="Helical" evidence="8">
    <location>
        <begin position="135"/>
        <end position="157"/>
    </location>
</feature>
<dbReference type="SUPFAM" id="SSF55874">
    <property type="entry name" value="ATPase domain of HSP90 chaperone/DNA topoisomerase II/histidine kinase"/>
    <property type="match status" value="1"/>
</dbReference>
<proteinExistence type="predicted"/>
<dbReference type="Pfam" id="PF02518">
    <property type="entry name" value="HATPase_c"/>
    <property type="match status" value="1"/>
</dbReference>
<feature type="domain" description="Histidine kinase" evidence="9">
    <location>
        <begin position="224"/>
        <end position="407"/>
    </location>
</feature>
<dbReference type="SUPFAM" id="SSF47384">
    <property type="entry name" value="Homodimeric domain of signal transducing histidine kinase"/>
    <property type="match status" value="1"/>
</dbReference>
<evidence type="ECO:0000256" key="1">
    <source>
        <dbReference type="ARBA" id="ARBA00000085"/>
    </source>
</evidence>
<dbReference type="PANTHER" id="PTHR45436">
    <property type="entry name" value="SENSOR HISTIDINE KINASE YKOH"/>
    <property type="match status" value="1"/>
</dbReference>
<evidence type="ECO:0000259" key="9">
    <source>
        <dbReference type="PROSITE" id="PS50109"/>
    </source>
</evidence>
<dbReference type="STRING" id="947013.SAMN04488109_4872"/>
<dbReference type="InterPro" id="IPR036097">
    <property type="entry name" value="HisK_dim/P_sf"/>
</dbReference>
<evidence type="ECO:0000256" key="6">
    <source>
        <dbReference type="ARBA" id="ARBA00022777"/>
    </source>
</evidence>
<dbReference type="InterPro" id="IPR036890">
    <property type="entry name" value="HATPase_C_sf"/>
</dbReference>
<dbReference type="EC" id="2.7.13.3" evidence="2"/>
<dbReference type="InterPro" id="IPR050428">
    <property type="entry name" value="TCS_sensor_his_kinase"/>
</dbReference>
<sequence length="427" mass="48032">MRLLQVSLRSSLLYSLVIVLISIPVSLLSLHKILNDEVDELLAAHTAEFLKHIKTFDYLEDLETDLEVFDQLAYDIDIRPSDDQDTGASRYETISSYDSVAHERRPFRELSSQVIIKGKPYVLTLRMSLVDNDELIYAIGLVQFALIVLLAGGLLLLNRSLSKKLWEPFYKTLSQLKAYQVDKSGTIAVVKTNIIEFNDLNQTVSHLADRNRKVFLHQKEFIENASHELQTPLAIFQAKLDLLMQKPGMSEAEAALITDLEATAQRMARLNKNLLLLSKIDNEQFTGKEEVEVSKLADDLLSNITFTADAENVSITRTLEPLRINANKALIEILLTNLFHNAVRHTPEGNVQVQLHDHTLTVTNHGKPLTMDPGKMFDRFTKESPKSSSTGLGLAIVKRICDTYGYGLSYRYENGCHVFSVGFNGVA</sequence>
<evidence type="ECO:0000313" key="11">
    <source>
        <dbReference type="Proteomes" id="UP000184212"/>
    </source>
</evidence>
<dbReference type="OrthoDB" id="1522504at2"/>
<organism evidence="10 11">
    <name type="scientific">Chryseolinea serpens</name>
    <dbReference type="NCBI Taxonomy" id="947013"/>
    <lineage>
        <taxon>Bacteria</taxon>
        <taxon>Pseudomonadati</taxon>
        <taxon>Bacteroidota</taxon>
        <taxon>Cytophagia</taxon>
        <taxon>Cytophagales</taxon>
        <taxon>Fulvivirgaceae</taxon>
        <taxon>Chryseolinea</taxon>
    </lineage>
</organism>
<dbReference type="PANTHER" id="PTHR45436:SF5">
    <property type="entry name" value="SENSOR HISTIDINE KINASE TRCS"/>
    <property type="match status" value="1"/>
</dbReference>
<dbReference type="Gene3D" id="1.10.287.130">
    <property type="match status" value="1"/>
</dbReference>
<dbReference type="PROSITE" id="PS50109">
    <property type="entry name" value="HIS_KIN"/>
    <property type="match status" value="1"/>
</dbReference>
<evidence type="ECO:0000313" key="10">
    <source>
        <dbReference type="EMBL" id="SHH65735.1"/>
    </source>
</evidence>
<comment type="catalytic activity">
    <reaction evidence="1">
        <text>ATP + protein L-histidine = ADP + protein N-phospho-L-histidine.</text>
        <dbReference type="EC" id="2.7.13.3"/>
    </reaction>
</comment>
<dbReference type="RefSeq" id="WP_084138346.1">
    <property type="nucleotide sequence ID" value="NZ_FQWQ01000003.1"/>
</dbReference>
<evidence type="ECO:0000256" key="8">
    <source>
        <dbReference type="SAM" id="Phobius"/>
    </source>
</evidence>
<gene>
    <name evidence="10" type="ORF">SAMN04488109_4872</name>
</gene>
<evidence type="ECO:0000256" key="3">
    <source>
        <dbReference type="ARBA" id="ARBA00022553"/>
    </source>
</evidence>
<dbReference type="Proteomes" id="UP000184212">
    <property type="component" value="Unassembled WGS sequence"/>
</dbReference>
<dbReference type="InterPro" id="IPR005467">
    <property type="entry name" value="His_kinase_dom"/>
</dbReference>
<evidence type="ECO:0000256" key="2">
    <source>
        <dbReference type="ARBA" id="ARBA00012438"/>
    </source>
</evidence>
<keyword evidence="3" id="KW-0597">Phosphoprotein</keyword>
<dbReference type="Gene3D" id="3.30.565.10">
    <property type="entry name" value="Histidine kinase-like ATPase, C-terminal domain"/>
    <property type="match status" value="1"/>
</dbReference>
<protein>
    <recommendedName>
        <fullName evidence="2">histidine kinase</fullName>
        <ecNumber evidence="2">2.7.13.3</ecNumber>
    </recommendedName>
</protein>
<keyword evidence="4" id="KW-0808">Transferase</keyword>
<feature type="transmembrane region" description="Helical" evidence="8">
    <location>
        <begin position="12"/>
        <end position="31"/>
    </location>
</feature>
<dbReference type="Pfam" id="PF00512">
    <property type="entry name" value="HisKA"/>
    <property type="match status" value="1"/>
</dbReference>
<name>A0A1M5US24_9BACT</name>
<dbReference type="CDD" id="cd00082">
    <property type="entry name" value="HisKA"/>
    <property type="match status" value="1"/>
</dbReference>
<keyword evidence="7 8" id="KW-1133">Transmembrane helix</keyword>
<dbReference type="AlphaFoldDB" id="A0A1M5US24"/>
<evidence type="ECO:0000256" key="7">
    <source>
        <dbReference type="ARBA" id="ARBA00022989"/>
    </source>
</evidence>